<accession>A0A1Y4MUE0</accession>
<evidence type="ECO:0000256" key="3">
    <source>
        <dbReference type="ARBA" id="ARBA00022475"/>
    </source>
</evidence>
<feature type="transmembrane region" description="Helical" evidence="8">
    <location>
        <begin position="204"/>
        <end position="226"/>
    </location>
</feature>
<comment type="subcellular location">
    <subcellularLocation>
        <location evidence="1">Cell membrane</location>
        <topology evidence="1">Multi-pass membrane protein</topology>
    </subcellularLocation>
</comment>
<dbReference type="GO" id="GO:0008324">
    <property type="term" value="F:monoatomic cation transmembrane transporter activity"/>
    <property type="evidence" value="ECO:0007669"/>
    <property type="project" value="InterPro"/>
</dbReference>
<keyword evidence="6" id="KW-0406">Ion transport</keyword>
<evidence type="ECO:0000256" key="2">
    <source>
        <dbReference type="ARBA" id="ARBA00022448"/>
    </source>
</evidence>
<organism evidence="9 11">
    <name type="scientific">Anaerotruncus colihominis</name>
    <dbReference type="NCBI Taxonomy" id="169435"/>
    <lineage>
        <taxon>Bacteria</taxon>
        <taxon>Bacillati</taxon>
        <taxon>Bacillota</taxon>
        <taxon>Clostridia</taxon>
        <taxon>Eubacteriales</taxon>
        <taxon>Oscillospiraceae</taxon>
        <taxon>Anaerotruncus</taxon>
    </lineage>
</organism>
<gene>
    <name evidence="9" type="ORF">B5F11_15575</name>
    <name evidence="10" type="ORF">DXC40_14880</name>
</gene>
<reference evidence="10 12" key="3">
    <citation type="submission" date="2018-08" db="EMBL/GenBank/DDBJ databases">
        <title>A genome reference for cultivated species of the human gut microbiota.</title>
        <authorList>
            <person name="Zou Y."/>
            <person name="Xue W."/>
            <person name="Luo G."/>
        </authorList>
    </citation>
    <scope>NUCLEOTIDE SEQUENCE [LARGE SCALE GENOMIC DNA]</scope>
    <source>
        <strain evidence="10 12">TF05-12AC</strain>
    </source>
</reference>
<feature type="transmembrane region" description="Helical" evidence="8">
    <location>
        <begin position="91"/>
        <end position="115"/>
    </location>
</feature>
<dbReference type="GO" id="GO:0030001">
    <property type="term" value="P:metal ion transport"/>
    <property type="evidence" value="ECO:0007669"/>
    <property type="project" value="UniProtKB-ARBA"/>
</dbReference>
<proteinExistence type="predicted"/>
<feature type="transmembrane region" description="Helical" evidence="8">
    <location>
        <begin position="172"/>
        <end position="192"/>
    </location>
</feature>
<evidence type="ECO:0000313" key="12">
    <source>
        <dbReference type="Proteomes" id="UP000260828"/>
    </source>
</evidence>
<evidence type="ECO:0000313" key="10">
    <source>
        <dbReference type="EMBL" id="RGE66193.1"/>
    </source>
</evidence>
<comment type="caution">
    <text evidence="9">The sequence shown here is derived from an EMBL/GenBank/DDBJ whole genome shotgun (WGS) entry which is preliminary data.</text>
</comment>
<name>A0A1Y4MUE0_9FIRM</name>
<feature type="transmembrane region" description="Helical" evidence="8">
    <location>
        <begin position="144"/>
        <end position="166"/>
    </location>
</feature>
<dbReference type="EMBL" id="NFKP01000023">
    <property type="protein sequence ID" value="OUP68022.1"/>
    <property type="molecule type" value="Genomic_DNA"/>
</dbReference>
<keyword evidence="7 8" id="KW-0472">Membrane</keyword>
<dbReference type="AlphaFoldDB" id="A0A1Y4MUE0"/>
<evidence type="ECO:0000256" key="8">
    <source>
        <dbReference type="SAM" id="Phobius"/>
    </source>
</evidence>
<feature type="transmembrane region" description="Helical" evidence="8">
    <location>
        <begin position="426"/>
        <end position="448"/>
    </location>
</feature>
<evidence type="ECO:0000256" key="5">
    <source>
        <dbReference type="ARBA" id="ARBA00022989"/>
    </source>
</evidence>
<feature type="transmembrane region" description="Helical" evidence="8">
    <location>
        <begin position="30"/>
        <end position="48"/>
    </location>
</feature>
<dbReference type="InterPro" id="IPR003445">
    <property type="entry name" value="Cat_transpt"/>
</dbReference>
<dbReference type="GO" id="GO:0005886">
    <property type="term" value="C:plasma membrane"/>
    <property type="evidence" value="ECO:0007669"/>
    <property type="project" value="UniProtKB-SubCell"/>
</dbReference>
<evidence type="ECO:0000256" key="6">
    <source>
        <dbReference type="ARBA" id="ARBA00023065"/>
    </source>
</evidence>
<reference evidence="9" key="2">
    <citation type="journal article" date="2018" name="BMC Genomics">
        <title>Whole genome sequencing and function prediction of 133 gut anaerobes isolated from chicken caecum in pure cultures.</title>
        <authorList>
            <person name="Medvecky M."/>
            <person name="Cejkova D."/>
            <person name="Polansky O."/>
            <person name="Karasova D."/>
            <person name="Kubasova T."/>
            <person name="Cizek A."/>
            <person name="Rychlik I."/>
        </authorList>
    </citation>
    <scope>NUCLEOTIDE SEQUENCE</scope>
    <source>
        <strain evidence="9">An175</strain>
    </source>
</reference>
<evidence type="ECO:0000313" key="11">
    <source>
        <dbReference type="Proteomes" id="UP000196386"/>
    </source>
</evidence>
<keyword evidence="3" id="KW-1003">Cell membrane</keyword>
<feature type="transmembrane region" description="Helical" evidence="8">
    <location>
        <begin position="363"/>
        <end position="388"/>
    </location>
</feature>
<dbReference type="Proteomes" id="UP000196386">
    <property type="component" value="Unassembled WGS sequence"/>
</dbReference>
<keyword evidence="4 8" id="KW-0812">Transmembrane</keyword>
<evidence type="ECO:0000256" key="1">
    <source>
        <dbReference type="ARBA" id="ARBA00004651"/>
    </source>
</evidence>
<evidence type="ECO:0000313" key="9">
    <source>
        <dbReference type="EMBL" id="OUP68022.1"/>
    </source>
</evidence>
<dbReference type="EMBL" id="QVME01000009">
    <property type="protein sequence ID" value="RGE66193.1"/>
    <property type="molecule type" value="Genomic_DNA"/>
</dbReference>
<protein>
    <submittedName>
        <fullName evidence="10">Potassium transporter Trk</fullName>
    </submittedName>
</protein>
<dbReference type="PANTHER" id="PTHR32024">
    <property type="entry name" value="TRK SYSTEM POTASSIUM UPTAKE PROTEIN TRKG-RELATED"/>
    <property type="match status" value="1"/>
</dbReference>
<feature type="transmembrane region" description="Helical" evidence="8">
    <location>
        <begin position="315"/>
        <end position="343"/>
    </location>
</feature>
<evidence type="ECO:0000256" key="4">
    <source>
        <dbReference type="ARBA" id="ARBA00022692"/>
    </source>
</evidence>
<dbReference type="PANTHER" id="PTHR32024:SF1">
    <property type="entry name" value="KTR SYSTEM POTASSIUM UPTAKE PROTEIN B"/>
    <property type="match status" value="1"/>
</dbReference>
<keyword evidence="2" id="KW-0813">Transport</keyword>
<reference evidence="11" key="1">
    <citation type="submission" date="2017-04" db="EMBL/GenBank/DDBJ databases">
        <title>Function of individual gut microbiota members based on whole genome sequencing of pure cultures obtained from chicken caecum.</title>
        <authorList>
            <person name="Medvecky M."/>
            <person name="Cejkova D."/>
            <person name="Polansky O."/>
            <person name="Karasova D."/>
            <person name="Kubasova T."/>
            <person name="Cizek A."/>
            <person name="Rychlik I."/>
        </authorList>
    </citation>
    <scope>NUCLEOTIDE SEQUENCE [LARGE SCALE GENOMIC DNA]</scope>
    <source>
        <strain evidence="11">An175</strain>
    </source>
</reference>
<evidence type="ECO:0000256" key="7">
    <source>
        <dbReference type="ARBA" id="ARBA00023136"/>
    </source>
</evidence>
<dbReference type="Proteomes" id="UP000260828">
    <property type="component" value="Unassembled WGS sequence"/>
</dbReference>
<feature type="transmembrane region" description="Helical" evidence="8">
    <location>
        <begin position="246"/>
        <end position="267"/>
    </location>
</feature>
<feature type="transmembrane region" description="Helical" evidence="8">
    <location>
        <begin position="60"/>
        <end position="79"/>
    </location>
</feature>
<keyword evidence="5 8" id="KW-1133">Transmembrane helix</keyword>
<sequence length="467" mass="49864">MYIFKKKGAVNCLEQRQNHRSRLFSSPTRVIALSFAAVILIGTLLLMLPASSRAGQPTPFLDCLFTATSATCVTGLVVYDTYQHWTPLGQAIILLLIQIGGLGLVTLTQFFNVMIGRKLGLRGMHLAQESVASSEPDVYRMLRLVIRTSAVVEGAGAIILMFVFIPEFGAEGVFVAVFTAVSAFCNAGFDLFGRKTAFLSLCGYAANPVVIAVVGFLIIIGGIGFIVVYDLSQYRHTKQLTLHTRVVLTATAILLFAGTLFTAAFEWSNPATLGPMPPMQKIGAAWFHSVSCRTAGFNVFSIEGMNGVTKILSSVLMFFGAAPGSTGGGIKITSVAVIFMMVYSVIRGDEDTLIFGRRVEKSAVYKSFAVMILGVLAVTITAGAIVATMRETHAVAGVDALLESVSAFATVGLSAGISAQANALCLLLLIFSMYIGRLGPVSFFLSLAARSTHKRRLIVPEGKIQIG</sequence>
<dbReference type="Pfam" id="PF02386">
    <property type="entry name" value="TrkH"/>
    <property type="match status" value="1"/>
</dbReference>